<protein>
    <recommendedName>
        <fullName evidence="3">Endonuclease/exonuclease/phosphatase domain-containing protein</fullName>
    </recommendedName>
</protein>
<proteinExistence type="predicted"/>
<evidence type="ECO:0008006" key="3">
    <source>
        <dbReference type="Google" id="ProtNLM"/>
    </source>
</evidence>
<gene>
    <name evidence="1" type="primary">Necator_chrII.g5840</name>
    <name evidence="1" type="ORF">RB195_018047</name>
</gene>
<evidence type="ECO:0000313" key="1">
    <source>
        <dbReference type="EMBL" id="KAK6734623.1"/>
    </source>
</evidence>
<accession>A0ABR1C7Y5</accession>
<reference evidence="1 2" key="1">
    <citation type="submission" date="2023-08" db="EMBL/GenBank/DDBJ databases">
        <title>A Necator americanus chromosomal reference genome.</title>
        <authorList>
            <person name="Ilik V."/>
            <person name="Petrzelkova K.J."/>
            <person name="Pardy F."/>
            <person name="Fuh T."/>
            <person name="Niatou-Singa F.S."/>
            <person name="Gouil Q."/>
            <person name="Baker L."/>
            <person name="Ritchie M.E."/>
            <person name="Jex A.R."/>
            <person name="Gazzola D."/>
            <person name="Li H."/>
            <person name="Toshio Fujiwara R."/>
            <person name="Zhan B."/>
            <person name="Aroian R.V."/>
            <person name="Pafco B."/>
            <person name="Schwarz E.M."/>
        </authorList>
    </citation>
    <scope>NUCLEOTIDE SEQUENCE [LARGE SCALE GENOMIC DNA]</scope>
    <source>
        <strain evidence="1 2">Aroian</strain>
        <tissue evidence="1">Whole animal</tissue>
    </source>
</reference>
<keyword evidence="2" id="KW-1185">Reference proteome</keyword>
<sequence>MIGDFNAKIGPRRTPGEFHIGTYDFQWNEQGERLSEFIMGSPSMGTRNFRSPPLYAGSHPMGDIIMKFTPSSTIIDWEFFATLAGFWEDSAMDNINEEYDILHLEYLKRQRGATRAAGNQKLTSELVMLCREAIKEDLKERRSEVPAEATEAGKSIWEQPLDGEGNVESHLRLLLSSLRQPCPLASSPSEEEGHIIPEVLLSEVRHTITSTKSRTTSWFDRTYSVPKHIKNLSAAVINTLAMLFTRYLSECKVSKQWKGSKTVLFGRREIHKTSPTTTVYRSG</sequence>
<organism evidence="1 2">
    <name type="scientific">Necator americanus</name>
    <name type="common">Human hookworm</name>
    <dbReference type="NCBI Taxonomy" id="51031"/>
    <lineage>
        <taxon>Eukaryota</taxon>
        <taxon>Metazoa</taxon>
        <taxon>Ecdysozoa</taxon>
        <taxon>Nematoda</taxon>
        <taxon>Chromadorea</taxon>
        <taxon>Rhabditida</taxon>
        <taxon>Rhabditina</taxon>
        <taxon>Rhabditomorpha</taxon>
        <taxon>Strongyloidea</taxon>
        <taxon>Ancylostomatidae</taxon>
        <taxon>Bunostominae</taxon>
        <taxon>Necator</taxon>
    </lineage>
</organism>
<dbReference type="Proteomes" id="UP001303046">
    <property type="component" value="Unassembled WGS sequence"/>
</dbReference>
<comment type="caution">
    <text evidence="1">The sequence shown here is derived from an EMBL/GenBank/DDBJ whole genome shotgun (WGS) entry which is preliminary data.</text>
</comment>
<name>A0ABR1C7Y5_NECAM</name>
<evidence type="ECO:0000313" key="2">
    <source>
        <dbReference type="Proteomes" id="UP001303046"/>
    </source>
</evidence>
<dbReference type="EMBL" id="JAVFWL010000002">
    <property type="protein sequence ID" value="KAK6734623.1"/>
    <property type="molecule type" value="Genomic_DNA"/>
</dbReference>